<dbReference type="InterPro" id="IPR014746">
    <property type="entry name" value="Gln_synth/guanido_kin_cat_dom"/>
</dbReference>
<evidence type="ECO:0000256" key="4">
    <source>
        <dbReference type="ARBA" id="ARBA00022840"/>
    </source>
</evidence>
<dbReference type="Proteomes" id="UP000517765">
    <property type="component" value="Unassembled WGS sequence"/>
</dbReference>
<comment type="caution">
    <text evidence="7">The sequence shown here is derived from an EMBL/GenBank/DDBJ whole genome shotgun (WGS) entry which is preliminary data.</text>
</comment>
<evidence type="ECO:0000313" key="9">
    <source>
        <dbReference type="Proteomes" id="UP000517765"/>
    </source>
</evidence>
<evidence type="ECO:0000313" key="7">
    <source>
        <dbReference type="EMBL" id="MQS04753.1"/>
    </source>
</evidence>
<dbReference type="Gene3D" id="3.30.590.20">
    <property type="match status" value="1"/>
</dbReference>
<dbReference type="GO" id="GO:0004357">
    <property type="term" value="F:glutamate-cysteine ligase activity"/>
    <property type="evidence" value="ECO:0007669"/>
    <property type="project" value="UniProtKB-EC"/>
</dbReference>
<dbReference type="Pfam" id="PF04107">
    <property type="entry name" value="GCS2"/>
    <property type="match status" value="1"/>
</dbReference>
<keyword evidence="2 7" id="KW-0436">Ligase</keyword>
<protein>
    <recommendedName>
        <fullName evidence="1">glutamate--cysteine ligase</fullName>
        <ecNumber evidence="1">6.3.2.2</ecNumber>
    </recommendedName>
</protein>
<accession>A0A5P0YWT8</accession>
<evidence type="ECO:0000256" key="5">
    <source>
        <dbReference type="ARBA" id="ARBA00048819"/>
    </source>
</evidence>
<dbReference type="AlphaFoldDB" id="A0A5P0YWT8"/>
<keyword evidence="8" id="KW-1185">Reference proteome</keyword>
<name>A0A5P0YWT8_9ACTN</name>
<feature type="non-terminal residue" evidence="7">
    <location>
        <position position="220"/>
    </location>
</feature>
<evidence type="ECO:0000256" key="2">
    <source>
        <dbReference type="ARBA" id="ARBA00022598"/>
    </source>
</evidence>
<organism evidence="7 8">
    <name type="scientific">Streptomyces alkaliterrae</name>
    <dbReference type="NCBI Taxonomy" id="2213162"/>
    <lineage>
        <taxon>Bacteria</taxon>
        <taxon>Bacillati</taxon>
        <taxon>Actinomycetota</taxon>
        <taxon>Actinomycetes</taxon>
        <taxon>Kitasatosporales</taxon>
        <taxon>Streptomycetaceae</taxon>
        <taxon>Streptomyces</taxon>
    </lineage>
</organism>
<dbReference type="EMBL" id="VJYK02000346">
    <property type="protein sequence ID" value="MQS04753.1"/>
    <property type="molecule type" value="Genomic_DNA"/>
</dbReference>
<dbReference type="InterPro" id="IPR035434">
    <property type="entry name" value="GCL_bact_plant"/>
</dbReference>
<dbReference type="InterPro" id="IPR006336">
    <property type="entry name" value="GCS2"/>
</dbReference>
<dbReference type="GO" id="GO:0006750">
    <property type="term" value="P:glutathione biosynthetic process"/>
    <property type="evidence" value="ECO:0007669"/>
    <property type="project" value="InterPro"/>
</dbReference>
<evidence type="ECO:0000313" key="8">
    <source>
        <dbReference type="Proteomes" id="UP000320857"/>
    </source>
</evidence>
<dbReference type="EC" id="6.3.2.2" evidence="1"/>
<reference evidence="6" key="3">
    <citation type="journal article" name="Syst. Appl. Microbiol.">
        <title>Streptomyces alkaliterrae sp. nov., isolated from an alkaline soil, and emended descriptions of Streptomyces alkaliphilus, Streptomyces calidiresistens and Streptomyces durbertensis.</title>
        <authorList>
            <person name="Swiecimska M."/>
            <person name="Golinska P."/>
            <person name="Nouioui I."/>
            <person name="Wypij M."/>
            <person name="Rai M."/>
            <person name="Sangal V."/>
            <person name="Goodfellow M."/>
        </authorList>
    </citation>
    <scope>NUCLEOTIDE SEQUENCE</scope>
    <source>
        <strain evidence="6">OF8</strain>
    </source>
</reference>
<dbReference type="PANTHER" id="PTHR34378:SF1">
    <property type="entry name" value="GLUTAMATE--CYSTEINE LIGASE, CHLOROPLASTIC"/>
    <property type="match status" value="1"/>
</dbReference>
<sequence>MDAVLSEAAAEDYIGGICFKTGPPRRVGVELEWLVRDRGDPTACVPPERLEAALAPLFAPGALPGGGRLTWEPGGQLELSSAPGDSVAHCLALTSADLALVRRVLGEEAGAVLYGRGLDPYRSPGRVLDTPRYRAMEAYFDRGGPWGRVMMRATAALQVSLDAGDDSDGPTGFRHRWTLAHRLGPVLVAAFANSPVWQQRPTGWMSTRQSIWARMDPPRT</sequence>
<dbReference type="Proteomes" id="UP000320857">
    <property type="component" value="Unassembled WGS sequence"/>
</dbReference>
<reference evidence="7 8" key="1">
    <citation type="submission" date="2019-10" db="EMBL/GenBank/DDBJ databases">
        <title>Streptomyces sp. nov., a novel actinobacterium isolated from alkaline environment.</title>
        <authorList>
            <person name="Golinska P."/>
        </authorList>
    </citation>
    <scope>NUCLEOTIDE SEQUENCE [LARGE SCALE GENOMIC DNA]</scope>
    <source>
        <strain evidence="7 8">OF1</strain>
    </source>
</reference>
<dbReference type="SUPFAM" id="SSF55931">
    <property type="entry name" value="Glutamine synthetase/guanido kinase"/>
    <property type="match status" value="1"/>
</dbReference>
<dbReference type="PANTHER" id="PTHR34378">
    <property type="entry name" value="GLUTAMATE--CYSTEINE LIGASE, CHLOROPLASTIC"/>
    <property type="match status" value="1"/>
</dbReference>
<evidence type="ECO:0000313" key="6">
    <source>
        <dbReference type="EMBL" id="MBB1262087.1"/>
    </source>
</evidence>
<keyword evidence="4" id="KW-0067">ATP-binding</keyword>
<dbReference type="GO" id="GO:0005524">
    <property type="term" value="F:ATP binding"/>
    <property type="evidence" value="ECO:0007669"/>
    <property type="project" value="UniProtKB-KW"/>
</dbReference>
<reference evidence="9" key="2">
    <citation type="submission" date="2020-05" db="EMBL/GenBank/DDBJ databases">
        <title>Classification of alakaliphilic streptomycetes isolated from an alkaline soil next to Lonar Crater, India and a proposal for the recognition of Streptomyces alkaliterrae sp. nov.</title>
        <authorList>
            <person name="Golinska P."/>
        </authorList>
    </citation>
    <scope>NUCLEOTIDE SEQUENCE [LARGE SCALE GENOMIC DNA]</scope>
    <source>
        <strain evidence="9">OF8</strain>
    </source>
</reference>
<evidence type="ECO:0000256" key="1">
    <source>
        <dbReference type="ARBA" id="ARBA00012220"/>
    </source>
</evidence>
<proteinExistence type="predicted"/>
<evidence type="ECO:0000256" key="3">
    <source>
        <dbReference type="ARBA" id="ARBA00022741"/>
    </source>
</evidence>
<comment type="catalytic activity">
    <reaction evidence="5">
        <text>L-cysteine + L-glutamate + ATP = gamma-L-glutamyl-L-cysteine + ADP + phosphate + H(+)</text>
        <dbReference type="Rhea" id="RHEA:13285"/>
        <dbReference type="ChEBI" id="CHEBI:15378"/>
        <dbReference type="ChEBI" id="CHEBI:29985"/>
        <dbReference type="ChEBI" id="CHEBI:30616"/>
        <dbReference type="ChEBI" id="CHEBI:35235"/>
        <dbReference type="ChEBI" id="CHEBI:43474"/>
        <dbReference type="ChEBI" id="CHEBI:58173"/>
        <dbReference type="ChEBI" id="CHEBI:456216"/>
        <dbReference type="EC" id="6.3.2.2"/>
    </reaction>
</comment>
<gene>
    <name evidence="7" type="ORF">FNX44_023370</name>
    <name evidence="6" type="ORF">H3147_25245</name>
</gene>
<dbReference type="EMBL" id="JABJXA010000254">
    <property type="protein sequence ID" value="MBB1262087.1"/>
    <property type="molecule type" value="Genomic_DNA"/>
</dbReference>
<dbReference type="RefSeq" id="WP_228450143.1">
    <property type="nucleotide sequence ID" value="NZ_JABJXA010000254.1"/>
</dbReference>
<keyword evidence="3" id="KW-0547">Nucleotide-binding</keyword>